<comment type="similarity">
    <text evidence="2">Belongs to the HesB/IscA family.</text>
</comment>
<comment type="cofactor">
    <cofactor evidence="1">
        <name>Fe cation</name>
        <dbReference type="ChEBI" id="CHEBI:24875"/>
    </cofactor>
</comment>
<dbReference type="FunFam" id="2.60.300.12:FF:000001">
    <property type="entry name" value="Iron-binding protein IscA"/>
    <property type="match status" value="1"/>
</dbReference>
<dbReference type="InterPro" id="IPR016092">
    <property type="entry name" value="ATAP"/>
</dbReference>
<protein>
    <recommendedName>
        <fullName evidence="3">Iron-binding protein IscA</fullName>
    </recommendedName>
    <alternativeName>
        <fullName evidence="4">Iron-sulfur cluster assembly protein</fullName>
    </alternativeName>
</protein>
<dbReference type="InterPro" id="IPR035903">
    <property type="entry name" value="HesB-like_dom_sf"/>
</dbReference>
<dbReference type="RefSeq" id="WP_134358596.1">
    <property type="nucleotide sequence ID" value="NZ_CP038033.1"/>
</dbReference>
<dbReference type="KEGG" id="nwr:E3U44_13060"/>
<dbReference type="InterPro" id="IPR000361">
    <property type="entry name" value="ATAP_core_dom"/>
</dbReference>
<gene>
    <name evidence="6" type="ORF">E3U44_13060</name>
</gene>
<evidence type="ECO:0000256" key="2">
    <source>
        <dbReference type="ARBA" id="ARBA00006718"/>
    </source>
</evidence>
<dbReference type="PANTHER" id="PTHR10072:SF41">
    <property type="entry name" value="IRON-SULFUR CLUSTER ASSEMBLY 1 HOMOLOG, MITOCHONDRIAL"/>
    <property type="match status" value="1"/>
</dbReference>
<dbReference type="GO" id="GO:0005829">
    <property type="term" value="C:cytosol"/>
    <property type="evidence" value="ECO:0007669"/>
    <property type="project" value="TreeGrafter"/>
</dbReference>
<dbReference type="InterPro" id="IPR050322">
    <property type="entry name" value="Fe-S_cluster_asmbl/transfer"/>
</dbReference>
<proteinExistence type="inferred from homology"/>
<dbReference type="InterPro" id="IPR017870">
    <property type="entry name" value="FeS_cluster_insertion_CS"/>
</dbReference>
<dbReference type="Pfam" id="PF01521">
    <property type="entry name" value="Fe-S_biosyn"/>
    <property type="match status" value="1"/>
</dbReference>
<dbReference type="Gene3D" id="2.60.300.12">
    <property type="entry name" value="HesB-like domain"/>
    <property type="match status" value="1"/>
</dbReference>
<accession>A0A4V1AW43</accession>
<evidence type="ECO:0000256" key="4">
    <source>
        <dbReference type="ARBA" id="ARBA00032050"/>
    </source>
</evidence>
<evidence type="ECO:0000256" key="3">
    <source>
        <dbReference type="ARBA" id="ARBA00014591"/>
    </source>
</evidence>
<evidence type="ECO:0000259" key="5">
    <source>
        <dbReference type="Pfam" id="PF01521"/>
    </source>
</evidence>
<sequence>MAITVTNSALKQIKKVLSQQANVEGLRVGVKKSGCSGFAYVLGFAEQVEPEDTVFDHDGIKIVVDKQSLGFIDGTELDYRREGLNESFKFQNPNVVASCGCGESFSV</sequence>
<dbReference type="PANTHER" id="PTHR10072">
    <property type="entry name" value="IRON-SULFUR CLUSTER ASSEMBLY PROTEIN"/>
    <property type="match status" value="1"/>
</dbReference>
<name>A0A4V1AW43_9GAMM</name>
<organism evidence="6 7">
    <name type="scientific">Nitrosococcus wardiae</name>
    <dbReference type="NCBI Taxonomy" id="1814290"/>
    <lineage>
        <taxon>Bacteria</taxon>
        <taxon>Pseudomonadati</taxon>
        <taxon>Pseudomonadota</taxon>
        <taxon>Gammaproteobacteria</taxon>
        <taxon>Chromatiales</taxon>
        <taxon>Chromatiaceae</taxon>
        <taxon>Nitrosococcus</taxon>
    </lineage>
</organism>
<dbReference type="OrthoDB" id="9801228at2"/>
<dbReference type="EMBL" id="CP038033">
    <property type="protein sequence ID" value="QBQ55335.1"/>
    <property type="molecule type" value="Genomic_DNA"/>
</dbReference>
<keyword evidence="7" id="KW-1185">Reference proteome</keyword>
<dbReference type="SUPFAM" id="SSF89360">
    <property type="entry name" value="HesB-like domain"/>
    <property type="match status" value="1"/>
</dbReference>
<dbReference type="GO" id="GO:0016226">
    <property type="term" value="P:iron-sulfur cluster assembly"/>
    <property type="evidence" value="ECO:0007669"/>
    <property type="project" value="InterPro"/>
</dbReference>
<evidence type="ECO:0000256" key="1">
    <source>
        <dbReference type="ARBA" id="ARBA00001962"/>
    </source>
</evidence>
<reference evidence="6 7" key="1">
    <citation type="submission" date="2019-03" db="EMBL/GenBank/DDBJ databases">
        <title>The genome sequence of Nitrosococcus wardiae strain D1FHST reveals the archetypal metabolic capacity of ammonia-oxidizing Gammaproteobacteria.</title>
        <authorList>
            <person name="Wang L."/>
            <person name="Lim C.K."/>
            <person name="Hanson T.E."/>
            <person name="Dang H."/>
            <person name="Klotz M.G."/>
        </authorList>
    </citation>
    <scope>NUCLEOTIDE SEQUENCE [LARGE SCALE GENOMIC DNA]</scope>
    <source>
        <strain evidence="6 7">D1FHS</strain>
    </source>
</reference>
<dbReference type="Proteomes" id="UP000294325">
    <property type="component" value="Chromosome"/>
</dbReference>
<dbReference type="GO" id="GO:0051537">
    <property type="term" value="F:2 iron, 2 sulfur cluster binding"/>
    <property type="evidence" value="ECO:0007669"/>
    <property type="project" value="TreeGrafter"/>
</dbReference>
<evidence type="ECO:0000313" key="6">
    <source>
        <dbReference type="EMBL" id="QBQ55335.1"/>
    </source>
</evidence>
<feature type="domain" description="Core" evidence="5">
    <location>
        <begin position="1"/>
        <end position="103"/>
    </location>
</feature>
<dbReference type="PROSITE" id="PS01152">
    <property type="entry name" value="HESB"/>
    <property type="match status" value="1"/>
</dbReference>
<dbReference type="NCBIfam" id="TIGR00049">
    <property type="entry name" value="iron-sulfur cluster assembly accessory protein"/>
    <property type="match status" value="1"/>
</dbReference>
<evidence type="ECO:0000313" key="7">
    <source>
        <dbReference type="Proteomes" id="UP000294325"/>
    </source>
</evidence>
<dbReference type="AlphaFoldDB" id="A0A4V1AW43"/>